<geneLocation type="plasmid" evidence="1">
    <name>pGY4MC101</name>
</geneLocation>
<sequence length="43" mass="4921">MGEQQSIKPHTRNQRGFYDGARLGGLMGHFPHSYSWKRAGEKC</sequence>
<protein>
    <submittedName>
        <fullName evidence="1">Uncharacterized protein</fullName>
    </submittedName>
</protein>
<dbReference type="EMBL" id="CP002294">
    <property type="protein sequence ID" value="ADP76464.1"/>
    <property type="molecule type" value="Genomic_DNA"/>
</dbReference>
<gene>
    <name evidence="1" type="ORF">GY4MC1_3844</name>
</gene>
<name>A0A7U3YJ38_GEOS0</name>
<keyword evidence="1" id="KW-0614">Plasmid</keyword>
<dbReference type="KEGG" id="gmc:GY4MC1_3844"/>
<reference evidence="1" key="1">
    <citation type="submission" date="2010-10" db="EMBL/GenBank/DDBJ databases">
        <title>Complete sequence of plasmid of Geobacillus sp. Y4.1MC1.</title>
        <authorList>
            <consortium name="US DOE Joint Genome Institute"/>
            <person name="Lucas S."/>
            <person name="Copeland A."/>
            <person name="Lapidus A."/>
            <person name="Cheng J.-F."/>
            <person name="Bruce D."/>
            <person name="Goodwin L."/>
            <person name="Pitluck S."/>
            <person name="Chertkov O."/>
            <person name="Zhang X."/>
            <person name="Detter J.C."/>
            <person name="Han C."/>
            <person name="Tapia R."/>
            <person name="Land M."/>
            <person name="Hauser L."/>
            <person name="Jeffries C."/>
            <person name="Kyrpides N."/>
            <person name="Ivanova N."/>
            <person name="Ovchinnikova G."/>
            <person name="Brumm P."/>
            <person name="Mead D."/>
            <person name="Woyke T."/>
        </authorList>
    </citation>
    <scope>NUCLEOTIDE SEQUENCE [LARGE SCALE GENOMIC DNA]</scope>
    <source>
        <strain evidence="1">Y4.1MC1</strain>
        <plasmid evidence="1">pGY4MC101</plasmid>
    </source>
</reference>
<accession>A0A7U3YJ38</accession>
<proteinExistence type="predicted"/>
<organism evidence="1">
    <name type="scientific">Geobacillus sp. (strain Y4.1MC1)</name>
    <dbReference type="NCBI Taxonomy" id="581103"/>
    <lineage>
        <taxon>Bacteria</taxon>
        <taxon>Bacillati</taxon>
        <taxon>Bacillota</taxon>
        <taxon>Bacilli</taxon>
        <taxon>Bacillales</taxon>
        <taxon>Anoxybacillaceae</taxon>
        <taxon>Geobacillus</taxon>
    </lineage>
</organism>
<evidence type="ECO:0000313" key="1">
    <source>
        <dbReference type="EMBL" id="ADP76464.1"/>
    </source>
</evidence>
<dbReference type="AlphaFoldDB" id="A0A7U3YJ38"/>